<dbReference type="AlphaFoldDB" id="A0A7I4Y2N8"/>
<reference evidence="3" key="1">
    <citation type="submission" date="2020-12" db="UniProtKB">
        <authorList>
            <consortium name="WormBaseParasite"/>
        </authorList>
    </citation>
    <scope>IDENTIFICATION</scope>
    <source>
        <strain evidence="3">MHco3</strain>
    </source>
</reference>
<dbReference type="SUPFAM" id="SSF52799">
    <property type="entry name" value="(Phosphotyrosine protein) phosphatases II"/>
    <property type="match status" value="1"/>
</dbReference>
<keyword evidence="1" id="KW-1133">Transmembrane helix</keyword>
<evidence type="ECO:0000256" key="1">
    <source>
        <dbReference type="SAM" id="Phobius"/>
    </source>
</evidence>
<protein>
    <submittedName>
        <fullName evidence="3">Tyrosine-protein phosphatase domain-containing protein</fullName>
    </submittedName>
</protein>
<dbReference type="InterPro" id="IPR029021">
    <property type="entry name" value="Prot-tyrosine_phosphatase-like"/>
</dbReference>
<feature type="transmembrane region" description="Helical" evidence="1">
    <location>
        <begin position="186"/>
        <end position="206"/>
    </location>
</feature>
<dbReference type="OrthoDB" id="5828610at2759"/>
<name>A0A7I4Y2N8_HAECO</name>
<keyword evidence="1" id="KW-0812">Transmembrane</keyword>
<sequence>MISRTRLLNRSDTGPVPLECTVGIRTYGRSSSASSASGSGRVPNTRCCTPVMLVKPKKPQPQSQSMDSGLVSLPSPVQPMSSMNPILCSSGMLQVHEFIFLGNAEIASKVQQSSEHNIRYFVNISVNNSSLMRSSHSWNCLDEAAQQAKSSVVIPYREDMPAKELFEMFNIVNDIIRQARNKAQRVLIFSENGLVVCLVFALAYNIHYYNLDLDRALCNFKRLKIFIEVDDFSKVILSKWATYCEEKRVREMAILRREQWKEARPASVDCATRRVAWQ</sequence>
<keyword evidence="1" id="KW-0472">Membrane</keyword>
<evidence type="ECO:0000313" key="2">
    <source>
        <dbReference type="Proteomes" id="UP000025227"/>
    </source>
</evidence>
<accession>A0A7I4Y2N8</accession>
<organism evidence="2 3">
    <name type="scientific">Haemonchus contortus</name>
    <name type="common">Barber pole worm</name>
    <dbReference type="NCBI Taxonomy" id="6289"/>
    <lineage>
        <taxon>Eukaryota</taxon>
        <taxon>Metazoa</taxon>
        <taxon>Ecdysozoa</taxon>
        <taxon>Nematoda</taxon>
        <taxon>Chromadorea</taxon>
        <taxon>Rhabditida</taxon>
        <taxon>Rhabditina</taxon>
        <taxon>Rhabditomorpha</taxon>
        <taxon>Strongyloidea</taxon>
        <taxon>Trichostrongylidae</taxon>
        <taxon>Haemonchus</taxon>
    </lineage>
</organism>
<dbReference type="Gene3D" id="3.90.190.10">
    <property type="entry name" value="Protein tyrosine phosphatase superfamily"/>
    <property type="match status" value="1"/>
</dbReference>
<dbReference type="WBParaSite" id="HCON_00043360-00001">
    <property type="protein sequence ID" value="HCON_00043360-00001"/>
    <property type="gene ID" value="HCON_00043360"/>
</dbReference>
<keyword evidence="2" id="KW-1185">Reference proteome</keyword>
<proteinExistence type="predicted"/>
<dbReference type="Proteomes" id="UP000025227">
    <property type="component" value="Unplaced"/>
</dbReference>
<evidence type="ECO:0000313" key="3">
    <source>
        <dbReference type="WBParaSite" id="HCON_00043360-00001"/>
    </source>
</evidence>